<dbReference type="EMBL" id="JARPWH010000050">
    <property type="protein sequence ID" value="MDT2403401.1"/>
    <property type="molecule type" value="Genomic_DNA"/>
</dbReference>
<keyword evidence="1" id="KW-0175">Coiled coil</keyword>
<gene>
    <name evidence="2" type="ORF">P7D43_13585</name>
</gene>
<evidence type="ECO:0000313" key="2">
    <source>
        <dbReference type="EMBL" id="MDT2403401.1"/>
    </source>
</evidence>
<evidence type="ECO:0000256" key="1">
    <source>
        <dbReference type="SAM" id="Coils"/>
    </source>
</evidence>
<comment type="caution">
    <text evidence="2">The sequence shown here is derived from an EMBL/GenBank/DDBJ whole genome shotgun (WGS) entry which is preliminary data.</text>
</comment>
<proteinExistence type="predicted"/>
<sequence length="305" mass="35504">MNEISETFDYSIVDDRTASFLKVKEQEMRTIVLNGSIQLGEKLIEAQEQLAKFNNGTFESWFTSIGLKKRTVYNYINQAKFVHQMHESEQIDMFQELPTTLRTEISKPSAEPEAVELVLSGDIKTTKEYRELEKQLKKKDEQIDNLSEVINDMSIQQPRVIEKEVVVEKIPDDYENLKQSYSELEERSSQLESSYRYLLAERKEVDEKSSKYEQLSKAINQAEGKLNETQQLISNYKNLSDVLEKSNEFLSEASILIYQDLSEVIRRDGLAKRELDFLTQRLEKFLSDLKSISKNNILEGEIINE</sequence>
<accession>A0AAW8RYM0</accession>
<feature type="coiled-coil region" evidence="1">
    <location>
        <begin position="129"/>
        <end position="239"/>
    </location>
</feature>
<organism evidence="2 3">
    <name type="scientific">Enterococcus avium</name>
    <name type="common">Streptococcus avium</name>
    <dbReference type="NCBI Taxonomy" id="33945"/>
    <lineage>
        <taxon>Bacteria</taxon>
        <taxon>Bacillati</taxon>
        <taxon>Bacillota</taxon>
        <taxon>Bacilli</taxon>
        <taxon>Lactobacillales</taxon>
        <taxon>Enterococcaceae</taxon>
        <taxon>Enterococcus</taxon>
    </lineage>
</organism>
<name>A0AAW8RYM0_ENTAV</name>
<evidence type="ECO:0008006" key="4">
    <source>
        <dbReference type="Google" id="ProtNLM"/>
    </source>
</evidence>
<reference evidence="2" key="1">
    <citation type="submission" date="2023-03" db="EMBL/GenBank/DDBJ databases">
        <authorList>
            <person name="Shen W."/>
            <person name="Cai J."/>
        </authorList>
    </citation>
    <scope>NUCLEOTIDE SEQUENCE</scope>
    <source>
        <strain evidence="2">P33-2</strain>
    </source>
</reference>
<dbReference type="RefSeq" id="WP_311865356.1">
    <property type="nucleotide sequence ID" value="NZ_JARPWH010000050.1"/>
</dbReference>
<dbReference type="Proteomes" id="UP001260773">
    <property type="component" value="Unassembled WGS sequence"/>
</dbReference>
<evidence type="ECO:0000313" key="3">
    <source>
        <dbReference type="Proteomes" id="UP001260773"/>
    </source>
</evidence>
<protein>
    <recommendedName>
        <fullName evidence="4">DUF3102 domain-containing protein</fullName>
    </recommendedName>
</protein>
<dbReference type="AlphaFoldDB" id="A0AAW8RYM0"/>